<organism evidence="2 3">
    <name type="scientific">Phage Phass-1</name>
    <dbReference type="NCBI Taxonomy" id="3043662"/>
    <lineage>
        <taxon>Viruses</taxon>
        <taxon>Duplodnaviria</taxon>
        <taxon>Heunggongvirae</taxon>
        <taxon>Uroviricota</taxon>
        <taxon>Caudoviricetes</taxon>
        <taxon>Caudoviricetes code 15 clade</taxon>
    </lineage>
</organism>
<keyword evidence="1" id="KW-0472">Membrane</keyword>
<name>A0AAF0RSF4_9CAUD</name>
<evidence type="ECO:0000313" key="2">
    <source>
        <dbReference type="EMBL" id="WIC39669.1"/>
    </source>
</evidence>
<sequence length="34" mass="3753">MIDPMAPIVAFMIGIGLAYFIEWYRGGPRGPRGV</sequence>
<proteinExistence type="predicted"/>
<evidence type="ECO:0000256" key="1">
    <source>
        <dbReference type="SAM" id="Phobius"/>
    </source>
</evidence>
<keyword evidence="1" id="KW-1133">Transmembrane helix</keyword>
<feature type="transmembrane region" description="Helical" evidence="1">
    <location>
        <begin position="6"/>
        <end position="24"/>
    </location>
</feature>
<accession>A0AAF0RSF4</accession>
<evidence type="ECO:0000313" key="3">
    <source>
        <dbReference type="Proteomes" id="UP001237988"/>
    </source>
</evidence>
<reference evidence="2" key="1">
    <citation type="submission" date="2023-04" db="EMBL/GenBank/DDBJ databases">
        <title>Bacteriophage Phass-1 Discovered in the Human Gut Virome - the Founding Member of the Proposed New Family Phassviridae.</title>
        <authorList>
            <person name="Tikunov A.Y."/>
            <person name="Morozova V.V."/>
            <person name="Chechushkov A.V."/>
            <person name="Tikunova N.V."/>
        </authorList>
    </citation>
    <scope>NUCLEOTIDE SEQUENCE</scope>
</reference>
<protein>
    <submittedName>
        <fullName evidence="2">Uncharacterized protein</fullName>
    </submittedName>
</protein>
<dbReference type="EMBL" id="OQ749652">
    <property type="protein sequence ID" value="WIC39669.1"/>
    <property type="molecule type" value="Genomic_DNA"/>
</dbReference>
<dbReference type="Proteomes" id="UP001237988">
    <property type="component" value="Segment"/>
</dbReference>
<keyword evidence="1" id="KW-0812">Transmembrane</keyword>